<name>A0A2H9TJP8_9FUNG</name>
<reference evidence="2 3" key="1">
    <citation type="submission" date="2016-10" db="EMBL/GenBank/DDBJ databases">
        <title>The genome of Paramicrosporidium saccamoebae is the missing link in understanding Cryptomycota and Microsporidia evolution.</title>
        <authorList>
            <person name="Quandt C.A."/>
            <person name="Beaudet D."/>
            <person name="Corsaro D."/>
            <person name="Michel R."/>
            <person name="Corradi N."/>
            <person name="James T."/>
        </authorList>
    </citation>
    <scope>NUCLEOTIDE SEQUENCE [LARGE SCALE GENOMIC DNA]</scope>
    <source>
        <strain evidence="2 3">KSL3</strain>
    </source>
</reference>
<sequence>MDEFPDGTLSYWLIIDETLLILDDSRPPISSRATPSNRLGMDIQGIPWESARMTRADYRLQRMREYAHLEMRREPPIYIGEDLQETEAEEPPIYAFSYRNRTPCSTQHFQLRHLVSAPTLSSVYYTCNLVSRLMRQLVGAHSRISTLCATPELIIAGGFYGELIMRSSVFKGEELEEGEDTFHIRRMTNDENGITNHITPYHDAFPGTSRYLAHLRDVAINAAKMSPDGRVMAVASDSINVDIVDVRTEQSVQVLSGHIGFSFSLDWDPSGSLLASGNEDHTCRIFDIRKSETLHVLGSRMAAVRQVCFSPTGDSLTVMEESDFVSFYNVARDFRYSSTVDFFGETSGVSYSPDGESCFVGCCEPELGGILELRKPQIPIFANFF</sequence>
<dbReference type="InterPro" id="IPR015943">
    <property type="entry name" value="WD40/YVTN_repeat-like_dom_sf"/>
</dbReference>
<dbReference type="AlphaFoldDB" id="A0A2H9TJP8"/>
<dbReference type="EMBL" id="MTSL01000150">
    <property type="protein sequence ID" value="PJF17966.1"/>
    <property type="molecule type" value="Genomic_DNA"/>
</dbReference>
<dbReference type="InterPro" id="IPR001680">
    <property type="entry name" value="WD40_rpt"/>
</dbReference>
<dbReference type="SMART" id="SM00320">
    <property type="entry name" value="WD40"/>
    <property type="match status" value="3"/>
</dbReference>
<dbReference type="STRING" id="1246581.A0A2H9TJP8"/>
<dbReference type="PROSITE" id="PS50082">
    <property type="entry name" value="WD_REPEATS_2"/>
    <property type="match status" value="1"/>
</dbReference>
<feature type="repeat" description="WD" evidence="1">
    <location>
        <begin position="255"/>
        <end position="296"/>
    </location>
</feature>
<evidence type="ECO:0000256" key="1">
    <source>
        <dbReference type="PROSITE-ProRule" id="PRU00221"/>
    </source>
</evidence>
<dbReference type="PANTHER" id="PTHR43991:SF12">
    <property type="entry name" value="WD REPEAT PROTEIN (AFU_ORTHOLOGUE AFUA_8G05640)"/>
    <property type="match status" value="1"/>
</dbReference>
<dbReference type="Pfam" id="PF00400">
    <property type="entry name" value="WD40"/>
    <property type="match status" value="1"/>
</dbReference>
<proteinExistence type="predicted"/>
<protein>
    <submittedName>
        <fullName evidence="2">Uncharacterized protein</fullName>
    </submittedName>
</protein>
<organism evidence="2 3">
    <name type="scientific">Paramicrosporidium saccamoebae</name>
    <dbReference type="NCBI Taxonomy" id="1246581"/>
    <lineage>
        <taxon>Eukaryota</taxon>
        <taxon>Fungi</taxon>
        <taxon>Fungi incertae sedis</taxon>
        <taxon>Cryptomycota</taxon>
        <taxon>Cryptomycota incertae sedis</taxon>
        <taxon>Paramicrosporidium</taxon>
    </lineage>
</organism>
<dbReference type="InterPro" id="IPR036322">
    <property type="entry name" value="WD40_repeat_dom_sf"/>
</dbReference>
<accession>A0A2H9TJP8</accession>
<dbReference type="Gene3D" id="2.130.10.10">
    <property type="entry name" value="YVTN repeat-like/Quinoprotein amine dehydrogenase"/>
    <property type="match status" value="1"/>
</dbReference>
<dbReference type="SUPFAM" id="SSF50978">
    <property type="entry name" value="WD40 repeat-like"/>
    <property type="match status" value="1"/>
</dbReference>
<dbReference type="Proteomes" id="UP000240830">
    <property type="component" value="Unassembled WGS sequence"/>
</dbReference>
<dbReference type="OrthoDB" id="20669at2759"/>
<dbReference type="PROSITE" id="PS50294">
    <property type="entry name" value="WD_REPEATS_REGION"/>
    <property type="match status" value="1"/>
</dbReference>
<gene>
    <name evidence="2" type="ORF">PSACC_02273</name>
</gene>
<dbReference type="PANTHER" id="PTHR43991">
    <property type="entry name" value="WD REPEAT PROTEIN (AFU_ORTHOLOGUE AFUA_8G05640)-RELATED"/>
    <property type="match status" value="1"/>
</dbReference>
<keyword evidence="3" id="KW-1185">Reference proteome</keyword>
<keyword evidence="1" id="KW-0853">WD repeat</keyword>
<comment type="caution">
    <text evidence="2">The sequence shown here is derived from an EMBL/GenBank/DDBJ whole genome shotgun (WGS) entry which is preliminary data.</text>
</comment>
<evidence type="ECO:0000313" key="3">
    <source>
        <dbReference type="Proteomes" id="UP000240830"/>
    </source>
</evidence>
<evidence type="ECO:0000313" key="2">
    <source>
        <dbReference type="EMBL" id="PJF17966.1"/>
    </source>
</evidence>